<dbReference type="SUPFAM" id="SSF54791">
    <property type="entry name" value="Eukaryotic type KH-domain (KH-domain type I)"/>
    <property type="match status" value="1"/>
</dbReference>
<evidence type="ECO:0000313" key="13">
    <source>
        <dbReference type="EMBL" id="CAI5785634.1"/>
    </source>
</evidence>
<evidence type="ECO:0000256" key="11">
    <source>
        <dbReference type="SAM" id="MobiDB-lite"/>
    </source>
</evidence>
<gene>
    <name evidence="13" type="ORF">PODLI_1B002397</name>
</gene>
<keyword evidence="14" id="KW-1185">Reference proteome</keyword>
<evidence type="ECO:0000256" key="6">
    <source>
        <dbReference type="ARBA" id="ARBA00023242"/>
    </source>
</evidence>
<evidence type="ECO:0000256" key="3">
    <source>
        <dbReference type="ARBA" id="ARBA00022517"/>
    </source>
</evidence>
<dbReference type="InterPro" id="IPR036612">
    <property type="entry name" value="KH_dom_type_1_sf"/>
</dbReference>
<evidence type="ECO:0000313" key="14">
    <source>
        <dbReference type="Proteomes" id="UP001178461"/>
    </source>
</evidence>
<keyword evidence="7 10" id="KW-0687">Ribonucleoprotein</keyword>
<evidence type="ECO:0000259" key="12">
    <source>
        <dbReference type="SMART" id="SM00322"/>
    </source>
</evidence>
<feature type="domain" description="K Homology" evidence="12">
    <location>
        <begin position="138"/>
        <end position="210"/>
    </location>
</feature>
<dbReference type="GO" id="GO:0003723">
    <property type="term" value="F:RNA binding"/>
    <property type="evidence" value="ECO:0007669"/>
    <property type="project" value="UniProtKB-KW"/>
</dbReference>
<dbReference type="Proteomes" id="UP001178461">
    <property type="component" value="Chromosome 10"/>
</dbReference>
<dbReference type="SMART" id="SM00322">
    <property type="entry name" value="KH"/>
    <property type="match status" value="1"/>
</dbReference>
<proteinExistence type="inferred from homology"/>
<protein>
    <recommendedName>
        <fullName evidence="10">KRR1 small subunit processome component</fullName>
    </recommendedName>
    <alternativeName>
        <fullName evidence="10">KRR-R motif-containing protein 1</fullName>
    </alternativeName>
</protein>
<accession>A0AA35PES7</accession>
<evidence type="ECO:0000256" key="10">
    <source>
        <dbReference type="PIRNR" id="PIRNR006515"/>
    </source>
</evidence>
<evidence type="ECO:0000256" key="8">
    <source>
        <dbReference type="ARBA" id="ARBA00035000"/>
    </source>
</evidence>
<keyword evidence="4 10" id="KW-0698">rRNA processing</keyword>
<comment type="subunit">
    <text evidence="9">Part of the small subunit (SSU) processome, composed of more than 70 proteins and the RNA chaperone small nucleolar RNA (snoRNA) U3.</text>
</comment>
<dbReference type="GO" id="GO:0006364">
    <property type="term" value="P:rRNA processing"/>
    <property type="evidence" value="ECO:0007669"/>
    <property type="project" value="UniProtKB-KW"/>
</dbReference>
<name>A0AA35PES7_9SAUR</name>
<comment type="similarity">
    <text evidence="2 10">Belongs to the KRR1 family.</text>
</comment>
<dbReference type="Pfam" id="PF17903">
    <property type="entry name" value="KH_KRR1_1st"/>
    <property type="match status" value="1"/>
</dbReference>
<dbReference type="InterPro" id="IPR048550">
    <property type="entry name" value="KRR1-like_KH1_euk"/>
</dbReference>
<feature type="region of interest" description="Disordered" evidence="11">
    <location>
        <begin position="1"/>
        <end position="41"/>
    </location>
</feature>
<dbReference type="CDD" id="cd22393">
    <property type="entry name" value="KH-I_KRR1_rpt1"/>
    <property type="match status" value="1"/>
</dbReference>
<dbReference type="PANTHER" id="PTHR12581:SF0">
    <property type="entry name" value="KRR1 SMALL SUBUNIT PROCESSOME COMPONENT HOMOLOG"/>
    <property type="match status" value="1"/>
</dbReference>
<dbReference type="GO" id="GO:0032040">
    <property type="term" value="C:small-subunit processome"/>
    <property type="evidence" value="ECO:0007669"/>
    <property type="project" value="TreeGrafter"/>
</dbReference>
<dbReference type="InterPro" id="IPR024166">
    <property type="entry name" value="rRNA_assembly_KRR1"/>
</dbReference>
<evidence type="ECO:0000256" key="1">
    <source>
        <dbReference type="ARBA" id="ARBA00004604"/>
    </source>
</evidence>
<dbReference type="InterPro" id="IPR004087">
    <property type="entry name" value="KH_dom"/>
</dbReference>
<dbReference type="InterPro" id="IPR048548">
    <property type="entry name" value="KRR1-like_KH2"/>
</dbReference>
<dbReference type="InterPro" id="IPR048549">
    <property type="entry name" value="KRR1-like_KH2_euk"/>
</dbReference>
<evidence type="ECO:0000256" key="2">
    <source>
        <dbReference type="ARBA" id="ARBA00009344"/>
    </source>
</evidence>
<evidence type="ECO:0000256" key="9">
    <source>
        <dbReference type="ARBA" id="ARBA00035020"/>
    </source>
</evidence>
<evidence type="ECO:0000256" key="4">
    <source>
        <dbReference type="ARBA" id="ARBA00022552"/>
    </source>
</evidence>
<feature type="region of interest" description="Disordered" evidence="11">
    <location>
        <begin position="250"/>
        <end position="277"/>
    </location>
</feature>
<dbReference type="InterPro" id="IPR041174">
    <property type="entry name" value="KRR1-like_KH1"/>
</dbReference>
<evidence type="ECO:0000256" key="7">
    <source>
        <dbReference type="ARBA" id="ARBA00023274"/>
    </source>
</evidence>
<comment type="subcellular location">
    <subcellularLocation>
        <location evidence="1 10">Nucleus</location>
        <location evidence="1 10">Nucleolus</location>
    </subcellularLocation>
</comment>
<comment type="subunit">
    <text evidence="10">Component of the ribosomal small subunit (SSU) processome.</text>
</comment>
<dbReference type="CDD" id="cd22394">
    <property type="entry name" value="KH-I_KRR1_rpt2"/>
    <property type="match status" value="1"/>
</dbReference>
<dbReference type="EMBL" id="OX395135">
    <property type="protein sequence ID" value="CAI5785634.1"/>
    <property type="molecule type" value="Genomic_DNA"/>
</dbReference>
<evidence type="ECO:0000256" key="5">
    <source>
        <dbReference type="ARBA" id="ARBA00022884"/>
    </source>
</evidence>
<comment type="function">
    <text evidence="8">Part of the small subunit (SSU) processome, first precursor of the small eukaryotic ribosomal subunit. During the assembly of the SSU processome in the nucleolus, many ribosome biogenesis factors, an RNA chaperone and ribosomal proteins associate with the nascent pre-rRNA and work in concert to generate RNA folding, modifications, rearrangements and cleavage as well as targeted degradation of pre-ribosomal RNA by the RNA exosome.</text>
</comment>
<feature type="compositionally biased region" description="Basic and acidic residues" evidence="11">
    <location>
        <begin position="252"/>
        <end position="265"/>
    </location>
</feature>
<dbReference type="PANTHER" id="PTHR12581">
    <property type="entry name" value="HIV-1 REV BINDING PROTEIN 2, 3"/>
    <property type="match status" value="1"/>
</dbReference>
<comment type="function">
    <text evidence="10">Required for 40S ribosome biogenesis. Involved in nucleolar processing of pre-18S ribosomal RNA and ribosome assembly.</text>
</comment>
<dbReference type="Pfam" id="PF21800">
    <property type="entry name" value="KH_KRR1_2nd"/>
    <property type="match status" value="1"/>
</dbReference>
<dbReference type="AlphaFoldDB" id="A0AA35PES7"/>
<dbReference type="FunFam" id="3.30.1370.10:FF:000011">
    <property type="entry name" value="KRR1 small subunit processome component"/>
    <property type="match status" value="1"/>
</dbReference>
<keyword evidence="5 10" id="KW-0694">RNA-binding</keyword>
<dbReference type="Gene3D" id="3.30.1370.10">
    <property type="entry name" value="K Homology domain, type 1"/>
    <property type="match status" value="2"/>
</dbReference>
<keyword evidence="3 10" id="KW-0690">Ribosome biogenesis</keyword>
<keyword evidence="6 10" id="KW-0539">Nucleus</keyword>
<reference evidence="13" key="1">
    <citation type="submission" date="2022-12" db="EMBL/GenBank/DDBJ databases">
        <authorList>
            <person name="Alioto T."/>
            <person name="Alioto T."/>
            <person name="Gomez Garrido J."/>
        </authorList>
    </citation>
    <scope>NUCLEOTIDE SEQUENCE</scope>
</reference>
<sequence length="377" mass="43070">MATPKEAESGEGAAGGRTPKAKKASKVDDSELLTVPDGWKEPAFAREDNPRGLLEESSFATLFPKYREAYLKECWPLVQKTLTEHHINAALDLIEGSMTVSTTKKTFDPYIIIRARDLIKLLARSVPFEQAVRILEDDVACDIIKIGSLVRNRERFIKRRQRLIGPNGSTLKALELLTNCYIMVQGNTVSALGPFNGLKEVRKVVLDTMKNIHPIYNIKTLMIKRELSKDPELRLQNWERFLPKFKHKNLNKRKEPQKKNVKKEYTPFPPPQPESQIDKELASGEYFLKESQKKRKRVEEIKAKQAEAISRRQEERNKAFIPPKEKTVVKPKKASAETKIDIQAIKEKVKKAKKKKLGALPEEEVKLKIAADAKKKK</sequence>
<dbReference type="FunFam" id="3.30.1370.10:FF:000014">
    <property type="entry name" value="KRR1 small subunit processome component"/>
    <property type="match status" value="1"/>
</dbReference>
<dbReference type="PIRSF" id="PIRSF006515">
    <property type="entry name" value="KRR1"/>
    <property type="match status" value="1"/>
</dbReference>
<organism evidence="13 14">
    <name type="scientific">Podarcis lilfordi</name>
    <name type="common">Lilford's wall lizard</name>
    <dbReference type="NCBI Taxonomy" id="74358"/>
    <lineage>
        <taxon>Eukaryota</taxon>
        <taxon>Metazoa</taxon>
        <taxon>Chordata</taxon>
        <taxon>Craniata</taxon>
        <taxon>Vertebrata</taxon>
        <taxon>Euteleostomi</taxon>
        <taxon>Lepidosauria</taxon>
        <taxon>Squamata</taxon>
        <taxon>Bifurcata</taxon>
        <taxon>Unidentata</taxon>
        <taxon>Episquamata</taxon>
        <taxon>Laterata</taxon>
        <taxon>Lacertibaenia</taxon>
        <taxon>Lacertidae</taxon>
        <taxon>Podarcis</taxon>
    </lineage>
</organism>
<feature type="region of interest" description="Disordered" evidence="11">
    <location>
        <begin position="307"/>
        <end position="336"/>
    </location>
</feature>